<name>Q22LL5_TETTS</name>
<dbReference type="KEGG" id="tet:TTHERM_00866480"/>
<organism evidence="4 5">
    <name type="scientific">Tetrahymena thermophila (strain SB210)</name>
    <dbReference type="NCBI Taxonomy" id="312017"/>
    <lineage>
        <taxon>Eukaryota</taxon>
        <taxon>Sar</taxon>
        <taxon>Alveolata</taxon>
        <taxon>Ciliophora</taxon>
        <taxon>Intramacronucleata</taxon>
        <taxon>Oligohymenophorea</taxon>
        <taxon>Hymenostomatida</taxon>
        <taxon>Tetrahymenina</taxon>
        <taxon>Tetrahymenidae</taxon>
        <taxon>Tetrahymena</taxon>
    </lineage>
</organism>
<dbReference type="InterPro" id="IPR013320">
    <property type="entry name" value="ConA-like_dom_sf"/>
</dbReference>
<feature type="signal peptide" evidence="2">
    <location>
        <begin position="1"/>
        <end position="27"/>
    </location>
</feature>
<protein>
    <submittedName>
        <fullName evidence="4">Glycosyl hydrolase family 16 laminarinase</fullName>
    </submittedName>
</protein>
<evidence type="ECO:0000313" key="5">
    <source>
        <dbReference type="Proteomes" id="UP000009168"/>
    </source>
</evidence>
<dbReference type="PANTHER" id="PTHR10963:SF55">
    <property type="entry name" value="GLYCOSIDE HYDROLASE FAMILY 16 PROTEIN"/>
    <property type="match status" value="1"/>
</dbReference>
<evidence type="ECO:0000256" key="2">
    <source>
        <dbReference type="SAM" id="SignalP"/>
    </source>
</evidence>
<evidence type="ECO:0000256" key="1">
    <source>
        <dbReference type="ARBA" id="ARBA00006865"/>
    </source>
</evidence>
<dbReference type="EMBL" id="GG662863">
    <property type="protein sequence ID" value="EAR86125.2"/>
    <property type="molecule type" value="Genomic_DNA"/>
</dbReference>
<dbReference type="OrthoDB" id="4781at2759"/>
<dbReference type="Pfam" id="PF00722">
    <property type="entry name" value="Glyco_hydro_16"/>
    <property type="match status" value="1"/>
</dbReference>
<dbReference type="Proteomes" id="UP000009168">
    <property type="component" value="Unassembled WGS sequence"/>
</dbReference>
<sequence length="300" mass="35343">MQQKMKSIKNSFAFISICACLFVLASATHDTTCGQSQHPDVINYQDFTLQFEDQFNKIEINTQYWNVSDNLIRTNQQFQIYTKENVKIKDDNLVLSAQYKPTTLEQKKYDYSGGYLDTTGSIGFKFQYGYAEARIKLPKLQFQDSSFPAFWALPHPAYNSRWPYSVEVDIMEYCNVCSGSDTNDYIYGANIYGNRQQYGDCRIWYRSTMKQITFTDYHLYGWFWTEKEMTFYIDGVAYYSYIFNDPSNNKSIGCPVVIPDKEFILIFDFAVIEKYAKPEHYKEPKEMYVDYVKVYSLNKK</sequence>
<dbReference type="GO" id="GO:0005975">
    <property type="term" value="P:carbohydrate metabolic process"/>
    <property type="evidence" value="ECO:0007669"/>
    <property type="project" value="InterPro"/>
</dbReference>
<dbReference type="GO" id="GO:0004553">
    <property type="term" value="F:hydrolase activity, hydrolyzing O-glycosyl compounds"/>
    <property type="evidence" value="ECO:0007669"/>
    <property type="project" value="InterPro"/>
</dbReference>
<dbReference type="RefSeq" id="XP_976720.2">
    <property type="nucleotide sequence ID" value="XM_971627.2"/>
</dbReference>
<dbReference type="GeneID" id="7837919"/>
<dbReference type="PROSITE" id="PS51762">
    <property type="entry name" value="GH16_2"/>
    <property type="match status" value="1"/>
</dbReference>
<gene>
    <name evidence="4" type="ORF">TTHERM_00866480</name>
</gene>
<accession>Q22LL5</accession>
<dbReference type="InterPro" id="IPR050546">
    <property type="entry name" value="Glycosyl_Hydrlase_16"/>
</dbReference>
<dbReference type="SUPFAM" id="SSF49899">
    <property type="entry name" value="Concanavalin A-like lectins/glucanases"/>
    <property type="match status" value="1"/>
</dbReference>
<dbReference type="HOGENOM" id="CLU_019533_0_3_1"/>
<feature type="chain" id="PRO_5004201169" evidence="2">
    <location>
        <begin position="28"/>
        <end position="300"/>
    </location>
</feature>
<keyword evidence="5" id="KW-1185">Reference proteome</keyword>
<feature type="domain" description="GH16" evidence="3">
    <location>
        <begin position="42"/>
        <end position="300"/>
    </location>
</feature>
<proteinExistence type="inferred from homology"/>
<keyword evidence="2" id="KW-0732">Signal</keyword>
<evidence type="ECO:0000313" key="4">
    <source>
        <dbReference type="EMBL" id="EAR86125.2"/>
    </source>
</evidence>
<keyword evidence="4" id="KW-0378">Hydrolase</keyword>
<comment type="similarity">
    <text evidence="1">Belongs to the glycosyl hydrolase 16 family.</text>
</comment>
<reference evidence="5" key="1">
    <citation type="journal article" date="2006" name="PLoS Biol.">
        <title>Macronuclear genome sequence of the ciliate Tetrahymena thermophila, a model eukaryote.</title>
        <authorList>
            <person name="Eisen J.A."/>
            <person name="Coyne R.S."/>
            <person name="Wu M."/>
            <person name="Wu D."/>
            <person name="Thiagarajan M."/>
            <person name="Wortman J.R."/>
            <person name="Badger J.H."/>
            <person name="Ren Q."/>
            <person name="Amedeo P."/>
            <person name="Jones K.M."/>
            <person name="Tallon L.J."/>
            <person name="Delcher A.L."/>
            <person name="Salzberg S.L."/>
            <person name="Silva J.C."/>
            <person name="Haas B.J."/>
            <person name="Majoros W.H."/>
            <person name="Farzad M."/>
            <person name="Carlton J.M."/>
            <person name="Smith R.K. Jr."/>
            <person name="Garg J."/>
            <person name="Pearlman R.E."/>
            <person name="Karrer K.M."/>
            <person name="Sun L."/>
            <person name="Manning G."/>
            <person name="Elde N.C."/>
            <person name="Turkewitz A.P."/>
            <person name="Asai D.J."/>
            <person name="Wilkes D.E."/>
            <person name="Wang Y."/>
            <person name="Cai H."/>
            <person name="Collins K."/>
            <person name="Stewart B.A."/>
            <person name="Lee S.R."/>
            <person name="Wilamowska K."/>
            <person name="Weinberg Z."/>
            <person name="Ruzzo W.L."/>
            <person name="Wloga D."/>
            <person name="Gaertig J."/>
            <person name="Frankel J."/>
            <person name="Tsao C.-C."/>
            <person name="Gorovsky M.A."/>
            <person name="Keeling P.J."/>
            <person name="Waller R.F."/>
            <person name="Patron N.J."/>
            <person name="Cherry J.M."/>
            <person name="Stover N.A."/>
            <person name="Krieger C.J."/>
            <person name="del Toro C."/>
            <person name="Ryder H.F."/>
            <person name="Williamson S.C."/>
            <person name="Barbeau R.A."/>
            <person name="Hamilton E.P."/>
            <person name="Orias E."/>
        </authorList>
    </citation>
    <scope>NUCLEOTIDE SEQUENCE [LARGE SCALE GENOMIC DNA]</scope>
    <source>
        <strain evidence="5">SB210</strain>
    </source>
</reference>
<dbReference type="CDD" id="cd08023">
    <property type="entry name" value="GH16_laminarinase_like"/>
    <property type="match status" value="1"/>
</dbReference>
<dbReference type="PROSITE" id="PS51257">
    <property type="entry name" value="PROKAR_LIPOPROTEIN"/>
    <property type="match status" value="1"/>
</dbReference>
<dbReference type="PANTHER" id="PTHR10963">
    <property type="entry name" value="GLYCOSYL HYDROLASE-RELATED"/>
    <property type="match status" value="1"/>
</dbReference>
<dbReference type="Gene3D" id="2.60.120.200">
    <property type="match status" value="1"/>
</dbReference>
<dbReference type="InParanoid" id="Q22LL5"/>
<evidence type="ECO:0000259" key="3">
    <source>
        <dbReference type="PROSITE" id="PS51762"/>
    </source>
</evidence>
<dbReference type="InterPro" id="IPR000757">
    <property type="entry name" value="Beta-glucanase-like"/>
</dbReference>
<dbReference type="AlphaFoldDB" id="Q22LL5"/>